<protein>
    <recommendedName>
        <fullName evidence="2 4">acylphosphatase</fullName>
        <ecNumber evidence="2 4">3.6.1.7</ecNumber>
    </recommendedName>
</protein>
<dbReference type="PROSITE" id="PS51160">
    <property type="entry name" value="ACYLPHOSPHATASE_3"/>
    <property type="match status" value="1"/>
</dbReference>
<dbReference type="EMBL" id="MFKP01000011">
    <property type="protein sequence ID" value="OGG44346.1"/>
    <property type="molecule type" value="Genomic_DNA"/>
</dbReference>
<dbReference type="AlphaFoldDB" id="A0A1F6C5A0"/>
<accession>A0A1F6C5A0</accession>
<dbReference type="PANTHER" id="PTHR47268">
    <property type="entry name" value="ACYLPHOSPHATASE"/>
    <property type="match status" value="1"/>
</dbReference>
<dbReference type="InterPro" id="IPR001792">
    <property type="entry name" value="Acylphosphatase-like_dom"/>
</dbReference>
<evidence type="ECO:0000256" key="1">
    <source>
        <dbReference type="ARBA" id="ARBA00005614"/>
    </source>
</evidence>
<dbReference type="Gene3D" id="3.30.70.100">
    <property type="match status" value="1"/>
</dbReference>
<feature type="active site" evidence="4">
    <location>
        <position position="37"/>
    </location>
</feature>
<dbReference type="GO" id="GO:0003998">
    <property type="term" value="F:acylphosphatase activity"/>
    <property type="evidence" value="ECO:0007669"/>
    <property type="project" value="UniProtKB-EC"/>
</dbReference>
<dbReference type="InterPro" id="IPR020456">
    <property type="entry name" value="Acylphosphatase"/>
</dbReference>
<organism evidence="7 8">
    <name type="scientific">Candidatus Kaiserbacteria bacterium RIFCSPHIGHO2_01_FULL_48_10</name>
    <dbReference type="NCBI Taxonomy" id="1798476"/>
    <lineage>
        <taxon>Bacteria</taxon>
        <taxon>Candidatus Kaiseribacteriota</taxon>
    </lineage>
</organism>
<evidence type="ECO:0000256" key="4">
    <source>
        <dbReference type="PROSITE-ProRule" id="PRU00520"/>
    </source>
</evidence>
<feature type="active site" evidence="4">
    <location>
        <position position="19"/>
    </location>
</feature>
<evidence type="ECO:0000256" key="2">
    <source>
        <dbReference type="ARBA" id="ARBA00012150"/>
    </source>
</evidence>
<dbReference type="InterPro" id="IPR036046">
    <property type="entry name" value="Acylphosphatase-like_dom_sf"/>
</dbReference>
<reference evidence="7 8" key="1">
    <citation type="journal article" date="2016" name="Nat. Commun.">
        <title>Thousands of microbial genomes shed light on interconnected biogeochemical processes in an aquifer system.</title>
        <authorList>
            <person name="Anantharaman K."/>
            <person name="Brown C.T."/>
            <person name="Hug L.A."/>
            <person name="Sharon I."/>
            <person name="Castelle C.J."/>
            <person name="Probst A.J."/>
            <person name="Thomas B.C."/>
            <person name="Singh A."/>
            <person name="Wilkins M.J."/>
            <person name="Karaoz U."/>
            <person name="Brodie E.L."/>
            <person name="Williams K.H."/>
            <person name="Hubbard S.S."/>
            <person name="Banfield J.F."/>
        </authorList>
    </citation>
    <scope>NUCLEOTIDE SEQUENCE [LARGE SCALE GENOMIC DNA]</scope>
</reference>
<comment type="catalytic activity">
    <reaction evidence="3 4">
        <text>an acyl phosphate + H2O = a carboxylate + phosphate + H(+)</text>
        <dbReference type="Rhea" id="RHEA:14965"/>
        <dbReference type="ChEBI" id="CHEBI:15377"/>
        <dbReference type="ChEBI" id="CHEBI:15378"/>
        <dbReference type="ChEBI" id="CHEBI:29067"/>
        <dbReference type="ChEBI" id="CHEBI:43474"/>
        <dbReference type="ChEBI" id="CHEBI:59918"/>
        <dbReference type="EC" id="3.6.1.7"/>
    </reaction>
</comment>
<dbReference type="PANTHER" id="PTHR47268:SF4">
    <property type="entry name" value="ACYLPHOSPHATASE"/>
    <property type="match status" value="1"/>
</dbReference>
<evidence type="ECO:0000259" key="6">
    <source>
        <dbReference type="PROSITE" id="PS51160"/>
    </source>
</evidence>
<dbReference type="Proteomes" id="UP000178249">
    <property type="component" value="Unassembled WGS sequence"/>
</dbReference>
<dbReference type="EC" id="3.6.1.7" evidence="2 4"/>
<name>A0A1F6C5A0_9BACT</name>
<sequence>MKAAFSAIISGRVQMVLFRDFTIRHAQALGIVGEVENMSDGTVRVHAEGEKKQLEELLALLRKGPLLARVSGVQVSWLPRTGAHATFSIVY</sequence>
<comment type="similarity">
    <text evidence="1 5">Belongs to the acylphosphatase family.</text>
</comment>
<evidence type="ECO:0000256" key="5">
    <source>
        <dbReference type="RuleBase" id="RU004168"/>
    </source>
</evidence>
<evidence type="ECO:0000256" key="3">
    <source>
        <dbReference type="ARBA" id="ARBA00047645"/>
    </source>
</evidence>
<feature type="domain" description="Acylphosphatase-like" evidence="6">
    <location>
        <begin position="4"/>
        <end position="91"/>
    </location>
</feature>
<dbReference type="SUPFAM" id="SSF54975">
    <property type="entry name" value="Acylphosphatase/BLUF domain-like"/>
    <property type="match status" value="1"/>
</dbReference>
<dbReference type="Pfam" id="PF00708">
    <property type="entry name" value="Acylphosphatase"/>
    <property type="match status" value="1"/>
</dbReference>
<keyword evidence="4" id="KW-0378">Hydrolase</keyword>
<comment type="caution">
    <text evidence="7">The sequence shown here is derived from an EMBL/GenBank/DDBJ whole genome shotgun (WGS) entry which is preliminary data.</text>
</comment>
<gene>
    <name evidence="7" type="ORF">A2841_00985</name>
</gene>
<evidence type="ECO:0000313" key="8">
    <source>
        <dbReference type="Proteomes" id="UP000178249"/>
    </source>
</evidence>
<evidence type="ECO:0000313" key="7">
    <source>
        <dbReference type="EMBL" id="OGG44346.1"/>
    </source>
</evidence>
<proteinExistence type="inferred from homology"/>